<feature type="region of interest" description="Disordered" evidence="1">
    <location>
        <begin position="37"/>
        <end position="134"/>
    </location>
</feature>
<feature type="compositionally biased region" description="Low complexity" evidence="1">
    <location>
        <begin position="77"/>
        <end position="89"/>
    </location>
</feature>
<accession>A0A0G4H194</accession>
<proteinExistence type="predicted"/>
<feature type="compositionally biased region" description="Low complexity" evidence="1">
    <location>
        <begin position="121"/>
        <end position="134"/>
    </location>
</feature>
<gene>
    <name evidence="2" type="ORF">Cvel_24276</name>
</gene>
<sequence length="134" mass="13363">MGQFQEDEALCLAIEESLRDCGLEVPEGEVVVETVTETNKEGGDLRAVTGAGGGGDVPMGDEGTDENLTGDMGGGAAAAAASSSFSSAGNCQKGTGTPQLDRDGNGGGLKDGKKGKRKSSASKQAALAQSPEWA</sequence>
<protein>
    <submittedName>
        <fullName evidence="2">Uncharacterized protein</fullName>
    </submittedName>
</protein>
<evidence type="ECO:0000313" key="2">
    <source>
        <dbReference type="EMBL" id="CEM37366.1"/>
    </source>
</evidence>
<dbReference type="VEuPathDB" id="CryptoDB:Cvel_24276"/>
<organism evidence="2">
    <name type="scientific">Chromera velia CCMP2878</name>
    <dbReference type="NCBI Taxonomy" id="1169474"/>
    <lineage>
        <taxon>Eukaryota</taxon>
        <taxon>Sar</taxon>
        <taxon>Alveolata</taxon>
        <taxon>Colpodellida</taxon>
        <taxon>Chromeraceae</taxon>
        <taxon>Chromera</taxon>
    </lineage>
</organism>
<evidence type="ECO:0000256" key="1">
    <source>
        <dbReference type="SAM" id="MobiDB-lite"/>
    </source>
</evidence>
<name>A0A0G4H194_9ALVE</name>
<reference evidence="2" key="1">
    <citation type="submission" date="2014-11" db="EMBL/GenBank/DDBJ databases">
        <authorList>
            <person name="Otto D Thomas"/>
            <person name="Naeem Raeece"/>
        </authorList>
    </citation>
    <scope>NUCLEOTIDE SEQUENCE</scope>
</reference>
<dbReference type="AlphaFoldDB" id="A0A0G4H194"/>
<dbReference type="EMBL" id="CDMZ01001771">
    <property type="protein sequence ID" value="CEM37366.1"/>
    <property type="molecule type" value="Genomic_DNA"/>
</dbReference>